<feature type="domain" description="FecR protein" evidence="2">
    <location>
        <begin position="128"/>
        <end position="220"/>
    </location>
</feature>
<reference evidence="4 5" key="1">
    <citation type="submission" date="2020-10" db="EMBL/GenBank/DDBJ databases">
        <title>Sequencing the genomes of 1000 actinobacteria strains.</title>
        <authorList>
            <person name="Klenk H.-P."/>
        </authorList>
    </citation>
    <scope>NUCLEOTIDE SEQUENCE [LARGE SCALE GENOMIC DNA]</scope>
    <source>
        <strain evidence="4 5">DSM 7307</strain>
    </source>
</reference>
<dbReference type="Gene3D" id="3.55.50.30">
    <property type="match status" value="1"/>
</dbReference>
<evidence type="ECO:0000313" key="5">
    <source>
        <dbReference type="Proteomes" id="UP000620262"/>
    </source>
</evidence>
<keyword evidence="5" id="KW-1185">Reference proteome</keyword>
<name>A0ABR9IVS8_RHIVS</name>
<organism evidence="4 5">
    <name type="scientific">Rhizobium viscosum</name>
    <name type="common">Arthrobacter viscosus</name>
    <dbReference type="NCBI Taxonomy" id="1673"/>
    <lineage>
        <taxon>Bacteria</taxon>
        <taxon>Pseudomonadati</taxon>
        <taxon>Pseudomonadota</taxon>
        <taxon>Alphaproteobacteria</taxon>
        <taxon>Hyphomicrobiales</taxon>
        <taxon>Rhizobiaceae</taxon>
        <taxon>Rhizobium/Agrobacterium group</taxon>
        <taxon>Rhizobium</taxon>
    </lineage>
</organism>
<evidence type="ECO:0000259" key="3">
    <source>
        <dbReference type="Pfam" id="PF16220"/>
    </source>
</evidence>
<dbReference type="Pfam" id="PF04773">
    <property type="entry name" value="FecR"/>
    <property type="match status" value="1"/>
</dbReference>
<dbReference type="InterPro" id="IPR032623">
    <property type="entry name" value="FecR_N"/>
</dbReference>
<keyword evidence="1" id="KW-0472">Membrane</keyword>
<feature type="transmembrane region" description="Helical" evidence="1">
    <location>
        <begin position="101"/>
        <end position="123"/>
    </location>
</feature>
<dbReference type="Pfam" id="PF16220">
    <property type="entry name" value="DUF4880"/>
    <property type="match status" value="1"/>
</dbReference>
<dbReference type="PIRSF" id="PIRSF018266">
    <property type="entry name" value="FecR"/>
    <property type="match status" value="1"/>
</dbReference>
<evidence type="ECO:0000256" key="1">
    <source>
        <dbReference type="SAM" id="Phobius"/>
    </source>
</evidence>
<dbReference type="PANTHER" id="PTHR30273">
    <property type="entry name" value="PERIPLASMIC SIGNAL SENSOR AND SIGMA FACTOR ACTIVATOR FECR-RELATED"/>
    <property type="match status" value="1"/>
</dbReference>
<keyword evidence="1" id="KW-1133">Transmembrane helix</keyword>
<dbReference type="PANTHER" id="PTHR30273:SF2">
    <property type="entry name" value="PROTEIN FECR"/>
    <property type="match status" value="1"/>
</dbReference>
<dbReference type="RefSeq" id="WP_192731065.1">
    <property type="nucleotide sequence ID" value="NZ_BAAAVL010000012.1"/>
</dbReference>
<keyword evidence="1 4" id="KW-0812">Transmembrane</keyword>
<comment type="caution">
    <text evidence="4">The sequence shown here is derived from an EMBL/GenBank/DDBJ whole genome shotgun (WGS) entry which is preliminary data.</text>
</comment>
<sequence length="338" mass="36703">MAVEPDKRPDVSDEALAAAADWFLLLQEGPEDAELKARLDRWLGSDSEHCLAWERTEKAWAAMGQVVPAMQSQWEYAPRSEARSDMRKPRAARHRAPWRRVAVAAAVVAALCLGIVIAPGLMLRLSADYSTSTAETRTITLQDGSTVTMAAATSIALDYGDGRRGIKLLTGEAYFEVAPDKDRPFTVEANGVRVEVLGTAFDVQLADGLTSIALAHGSVQASVEGSSATPPERLVPGDLLAVDPKSAVMTRDTIPVDEIANWRNGELYVVNATLGSVIDQIQRYHPAWISVPDAALAHQRVTGFYNLRQPDQALRALVEPYGGKVRSISSLARIVSRY</sequence>
<accession>A0ABR9IVS8</accession>
<dbReference type="InterPro" id="IPR006860">
    <property type="entry name" value="FecR"/>
</dbReference>
<dbReference type="Gene3D" id="2.60.120.1440">
    <property type="match status" value="1"/>
</dbReference>
<evidence type="ECO:0000313" key="4">
    <source>
        <dbReference type="EMBL" id="MBE1507314.1"/>
    </source>
</evidence>
<dbReference type="Proteomes" id="UP000620262">
    <property type="component" value="Unassembled WGS sequence"/>
</dbReference>
<feature type="domain" description="FecR N-terminal" evidence="3">
    <location>
        <begin position="18"/>
        <end position="58"/>
    </location>
</feature>
<dbReference type="InterPro" id="IPR012373">
    <property type="entry name" value="Ferrdict_sens_TM"/>
</dbReference>
<proteinExistence type="predicted"/>
<dbReference type="EMBL" id="JADBEC010000002">
    <property type="protein sequence ID" value="MBE1507314.1"/>
    <property type="molecule type" value="Genomic_DNA"/>
</dbReference>
<gene>
    <name evidence="4" type="ORF">H4W29_004559</name>
</gene>
<protein>
    <submittedName>
        <fullName evidence="4">Transmembrane sensor</fullName>
    </submittedName>
</protein>
<evidence type="ECO:0000259" key="2">
    <source>
        <dbReference type="Pfam" id="PF04773"/>
    </source>
</evidence>